<dbReference type="InterPro" id="IPR047999">
    <property type="entry name" value="De_GSH_amidase"/>
</dbReference>
<sequence>MKVALGQFAVQRLWQDNAQTCITLMAQAASAGADLLVLPEAVLARDNTDPEWGVGCAQPITGPFVSQLLTASQSLDISVVFTLHTPAADGRVHNTLLVIRRGEVLVHYHKLHLYDAFTVQESRRVTPGTALPPVVEVAGMRVGLMVCYDIRFAEMARQLAVNGADVLVVPAAWVKGPQKEAHWELLARTRALENTCYLVATGECSDRNIGNSMVVDPMGVVIAQAAEQPELLLAELKLERIQAVRRQLPVLHHNRFKPPVLR</sequence>
<keyword evidence="1" id="KW-0378">Hydrolase</keyword>
<dbReference type="KEGG" id="dfn:CVE23_06520"/>
<dbReference type="GeneID" id="66563993"/>
<dbReference type="InterPro" id="IPR036526">
    <property type="entry name" value="C-N_Hydrolase_sf"/>
</dbReference>
<organism evidence="1 2">
    <name type="scientific">Dickeya fangzhongdai</name>
    <dbReference type="NCBI Taxonomy" id="1778540"/>
    <lineage>
        <taxon>Bacteria</taxon>
        <taxon>Pseudomonadati</taxon>
        <taxon>Pseudomonadota</taxon>
        <taxon>Gammaproteobacteria</taxon>
        <taxon>Enterobacterales</taxon>
        <taxon>Pectobacteriaceae</taxon>
        <taxon>Dickeya</taxon>
    </lineage>
</organism>
<dbReference type="GO" id="GO:0016787">
    <property type="term" value="F:hydrolase activity"/>
    <property type="evidence" value="ECO:0007669"/>
    <property type="project" value="UniProtKB-KW"/>
</dbReference>
<evidence type="ECO:0000313" key="1">
    <source>
        <dbReference type="EMBL" id="ATZ93668.1"/>
    </source>
</evidence>
<dbReference type="PANTHER" id="PTHR23088">
    <property type="entry name" value="NITRILASE-RELATED"/>
    <property type="match status" value="1"/>
</dbReference>
<gene>
    <name evidence="1" type="ORF">CVE23_06520</name>
</gene>
<dbReference type="AlphaFoldDB" id="A0A2K8QKV7"/>
<dbReference type="EMBL" id="CP025003">
    <property type="protein sequence ID" value="ATZ93668.1"/>
    <property type="molecule type" value="Genomic_DNA"/>
</dbReference>
<dbReference type="PROSITE" id="PS50263">
    <property type="entry name" value="CN_HYDROLASE"/>
    <property type="match status" value="1"/>
</dbReference>
<dbReference type="PANTHER" id="PTHR23088:SF27">
    <property type="entry name" value="DEAMINATED GLUTATHIONE AMIDASE"/>
    <property type="match status" value="1"/>
</dbReference>
<dbReference type="Pfam" id="PF00795">
    <property type="entry name" value="CN_hydrolase"/>
    <property type="match status" value="1"/>
</dbReference>
<protein>
    <submittedName>
        <fullName evidence="1">Hydrolase</fullName>
    </submittedName>
</protein>
<dbReference type="NCBIfam" id="NF033621">
    <property type="entry name" value="de_GSH_amidase"/>
    <property type="match status" value="1"/>
</dbReference>
<dbReference type="SUPFAM" id="SSF56317">
    <property type="entry name" value="Carbon-nitrogen hydrolase"/>
    <property type="match status" value="1"/>
</dbReference>
<accession>A0A2K8QKV7</accession>
<dbReference type="Proteomes" id="UP000231901">
    <property type="component" value="Chromosome"/>
</dbReference>
<dbReference type="RefSeq" id="WP_049854197.1">
    <property type="nucleotide sequence ID" value="NZ_BMJF01000009.1"/>
</dbReference>
<name>A0A2K8QKV7_9GAMM</name>
<proteinExistence type="predicted"/>
<dbReference type="CDD" id="cd07581">
    <property type="entry name" value="nitrilase_3"/>
    <property type="match status" value="1"/>
</dbReference>
<dbReference type="OrthoDB" id="9811121at2"/>
<dbReference type="InterPro" id="IPR003010">
    <property type="entry name" value="C-N_Hydrolase"/>
</dbReference>
<keyword evidence="2" id="KW-1185">Reference proteome</keyword>
<evidence type="ECO:0000313" key="2">
    <source>
        <dbReference type="Proteomes" id="UP000231901"/>
    </source>
</evidence>
<reference evidence="2" key="1">
    <citation type="journal article" date="2018" name="Genome Announc.">
        <title>Complete genome sequence of a Dickeya fangzhongdai type strain causing bleeding canker of pear tree trunks.</title>
        <authorList>
            <person name="Zhao Y."/>
            <person name="Tian Y."/>
            <person name="Li X."/>
            <person name="Hu B."/>
        </authorList>
    </citation>
    <scope>NUCLEOTIDE SEQUENCE [LARGE SCALE GENOMIC DNA]</scope>
    <source>
        <strain evidence="2">DSM 101947</strain>
    </source>
</reference>
<dbReference type="Gene3D" id="3.60.110.10">
    <property type="entry name" value="Carbon-nitrogen hydrolase"/>
    <property type="match status" value="1"/>
</dbReference>